<sequence length="47" mass="5501">MVVSPVKIELRCPSHCSIAYSRLQKIIKVDWGHASCRYLQPHRKCVY</sequence>
<dbReference type="Pfam" id="PF05265">
    <property type="entry name" value="DUF723"/>
    <property type="match status" value="1"/>
</dbReference>
<reference evidence="1 2" key="1">
    <citation type="journal article" date="2019" name="Syst. Appl. Microbiol.">
        <title>Microvirga tunisiensis sp. nov., a root nodule symbiotic bacterium isolated from Lupinus micranthus and L. luteus grown in Northern Tunisia.</title>
        <authorList>
            <person name="Msaddak A."/>
            <person name="Rejili M."/>
            <person name="Duran D."/>
            <person name="Mars M."/>
            <person name="Palacios J.M."/>
            <person name="Ruiz-Argueso T."/>
            <person name="Rey L."/>
            <person name="Imperial J."/>
        </authorList>
    </citation>
    <scope>NUCLEOTIDE SEQUENCE [LARGE SCALE GENOMIC DNA]</scope>
    <source>
        <strain evidence="1 2">Lmie10</strain>
    </source>
</reference>
<dbReference type="AlphaFoldDB" id="A0A5N7MIQ1"/>
<evidence type="ECO:0000313" key="2">
    <source>
        <dbReference type="Proteomes" id="UP000403266"/>
    </source>
</evidence>
<dbReference type="EMBL" id="VOSK01000065">
    <property type="protein sequence ID" value="MPR26915.1"/>
    <property type="molecule type" value="Genomic_DNA"/>
</dbReference>
<protein>
    <submittedName>
        <fullName evidence="1">DUF723 domain-containing protein</fullName>
    </submittedName>
</protein>
<gene>
    <name evidence="1" type="ORF">FS320_17245</name>
</gene>
<dbReference type="InterPro" id="IPR007929">
    <property type="entry name" value="DUF723"/>
</dbReference>
<accession>A0A5N7MIQ1</accession>
<keyword evidence="2" id="KW-1185">Reference proteome</keyword>
<proteinExistence type="predicted"/>
<comment type="caution">
    <text evidence="1">The sequence shown here is derived from an EMBL/GenBank/DDBJ whole genome shotgun (WGS) entry which is preliminary data.</text>
</comment>
<evidence type="ECO:0000313" key="1">
    <source>
        <dbReference type="EMBL" id="MPR26915.1"/>
    </source>
</evidence>
<dbReference type="Proteomes" id="UP000403266">
    <property type="component" value="Unassembled WGS sequence"/>
</dbReference>
<name>A0A5N7MIQ1_9HYPH</name>
<organism evidence="1 2">
    <name type="scientific">Microvirga tunisiensis</name>
    <dbReference type="NCBI Taxonomy" id="2108360"/>
    <lineage>
        <taxon>Bacteria</taxon>
        <taxon>Pseudomonadati</taxon>
        <taxon>Pseudomonadota</taxon>
        <taxon>Alphaproteobacteria</taxon>
        <taxon>Hyphomicrobiales</taxon>
        <taxon>Methylobacteriaceae</taxon>
        <taxon>Microvirga</taxon>
    </lineage>
</organism>